<dbReference type="GO" id="GO:0043015">
    <property type="term" value="F:gamma-tubulin binding"/>
    <property type="evidence" value="ECO:0007669"/>
    <property type="project" value="InterPro"/>
</dbReference>
<dbReference type="GO" id="GO:0051321">
    <property type="term" value="P:meiotic cell cycle"/>
    <property type="evidence" value="ECO:0007669"/>
    <property type="project" value="TreeGrafter"/>
</dbReference>
<keyword evidence="5" id="KW-0206">Cytoskeleton</keyword>
<dbReference type="Gene3D" id="1.20.120.1900">
    <property type="entry name" value="Gamma-tubulin complex, C-terminal domain"/>
    <property type="match status" value="1"/>
</dbReference>
<dbReference type="InterPro" id="IPR040457">
    <property type="entry name" value="GCP_C"/>
</dbReference>
<evidence type="ECO:0000256" key="1">
    <source>
        <dbReference type="ARBA" id="ARBA00004245"/>
    </source>
</evidence>
<comment type="subcellular location">
    <subcellularLocation>
        <location evidence="1">Cytoplasm</location>
        <location evidence="1">Cytoskeleton</location>
    </subcellularLocation>
</comment>
<keyword evidence="3" id="KW-0963">Cytoplasm</keyword>
<keyword evidence="9" id="KW-1185">Reference proteome</keyword>
<gene>
    <name evidence="8" type="ORF">WN55_04636</name>
</gene>
<dbReference type="Proteomes" id="UP000076502">
    <property type="component" value="Unassembled WGS sequence"/>
</dbReference>
<dbReference type="OrthoDB" id="775571at2759"/>
<dbReference type="GO" id="GO:0007020">
    <property type="term" value="P:microtubule nucleation"/>
    <property type="evidence" value="ECO:0007669"/>
    <property type="project" value="InterPro"/>
</dbReference>
<dbReference type="Pfam" id="PF04130">
    <property type="entry name" value="GCP_C_terminal"/>
    <property type="match status" value="1"/>
</dbReference>
<dbReference type="GO" id="GO:0051225">
    <property type="term" value="P:spindle assembly"/>
    <property type="evidence" value="ECO:0007669"/>
    <property type="project" value="TreeGrafter"/>
</dbReference>
<dbReference type="PANTHER" id="PTHR19302">
    <property type="entry name" value="GAMMA TUBULIN COMPLEX PROTEIN"/>
    <property type="match status" value="1"/>
</dbReference>
<evidence type="ECO:0000313" key="8">
    <source>
        <dbReference type="EMBL" id="KZC05696.1"/>
    </source>
</evidence>
<evidence type="ECO:0000256" key="5">
    <source>
        <dbReference type="ARBA" id="ARBA00023212"/>
    </source>
</evidence>
<name>A0A154P193_DUFNO</name>
<dbReference type="InterPro" id="IPR007259">
    <property type="entry name" value="GCP"/>
</dbReference>
<accession>A0A154P193</accession>
<feature type="domain" description="Gamma tubulin complex component protein N-terminal" evidence="7">
    <location>
        <begin position="403"/>
        <end position="677"/>
    </location>
</feature>
<dbReference type="GO" id="GO:0031122">
    <property type="term" value="P:cytoplasmic microtubule organization"/>
    <property type="evidence" value="ECO:0007669"/>
    <property type="project" value="TreeGrafter"/>
</dbReference>
<dbReference type="GO" id="GO:0051011">
    <property type="term" value="F:microtubule minus-end binding"/>
    <property type="evidence" value="ECO:0007669"/>
    <property type="project" value="TreeGrafter"/>
</dbReference>
<evidence type="ECO:0000256" key="2">
    <source>
        <dbReference type="ARBA" id="ARBA00010337"/>
    </source>
</evidence>
<dbReference type="InterPro" id="IPR041470">
    <property type="entry name" value="GCP_N"/>
</dbReference>
<dbReference type="GO" id="GO:0000278">
    <property type="term" value="P:mitotic cell cycle"/>
    <property type="evidence" value="ECO:0007669"/>
    <property type="project" value="TreeGrafter"/>
</dbReference>
<evidence type="ECO:0000313" key="9">
    <source>
        <dbReference type="Proteomes" id="UP000076502"/>
    </source>
</evidence>
<dbReference type="GO" id="GO:0000930">
    <property type="term" value="C:gamma-tubulin complex"/>
    <property type="evidence" value="ECO:0007669"/>
    <property type="project" value="TreeGrafter"/>
</dbReference>
<feature type="domain" description="Gamma tubulin complex component C-terminal" evidence="6">
    <location>
        <begin position="1184"/>
        <end position="1482"/>
    </location>
</feature>
<protein>
    <submittedName>
        <fullName evidence="8">Gamma-tubulin complex component 6</fullName>
    </submittedName>
</protein>
<dbReference type="GO" id="GO:0005874">
    <property type="term" value="C:microtubule"/>
    <property type="evidence" value="ECO:0007669"/>
    <property type="project" value="UniProtKB-KW"/>
</dbReference>
<evidence type="ECO:0000256" key="3">
    <source>
        <dbReference type="ARBA" id="ARBA00022490"/>
    </source>
</evidence>
<dbReference type="InterPro" id="IPR042241">
    <property type="entry name" value="GCP_C_sf"/>
</dbReference>
<organism evidence="8 9">
    <name type="scientific">Dufourea novaeangliae</name>
    <name type="common">Sweat bee</name>
    <dbReference type="NCBI Taxonomy" id="178035"/>
    <lineage>
        <taxon>Eukaryota</taxon>
        <taxon>Metazoa</taxon>
        <taxon>Ecdysozoa</taxon>
        <taxon>Arthropoda</taxon>
        <taxon>Hexapoda</taxon>
        <taxon>Insecta</taxon>
        <taxon>Pterygota</taxon>
        <taxon>Neoptera</taxon>
        <taxon>Endopterygota</taxon>
        <taxon>Hymenoptera</taxon>
        <taxon>Apocrita</taxon>
        <taxon>Aculeata</taxon>
        <taxon>Apoidea</taxon>
        <taxon>Anthophila</taxon>
        <taxon>Halictidae</taxon>
        <taxon>Rophitinae</taxon>
        <taxon>Dufourea</taxon>
    </lineage>
</organism>
<dbReference type="EMBL" id="KQ434796">
    <property type="protein sequence ID" value="KZC05696.1"/>
    <property type="molecule type" value="Genomic_DNA"/>
</dbReference>
<dbReference type="Pfam" id="PF17681">
    <property type="entry name" value="GCP_N_terminal"/>
    <property type="match status" value="1"/>
</dbReference>
<dbReference type="PANTHER" id="PTHR19302:SF70">
    <property type="entry name" value="GAMMA-TUBULIN COMPLEX COMPONENT 6"/>
    <property type="match status" value="1"/>
</dbReference>
<evidence type="ECO:0000256" key="4">
    <source>
        <dbReference type="ARBA" id="ARBA00022701"/>
    </source>
</evidence>
<reference evidence="8 9" key="1">
    <citation type="submission" date="2015-07" db="EMBL/GenBank/DDBJ databases">
        <title>The genome of Dufourea novaeangliae.</title>
        <authorList>
            <person name="Pan H."/>
            <person name="Kapheim K."/>
        </authorList>
    </citation>
    <scope>NUCLEOTIDE SEQUENCE [LARGE SCALE GENOMIC DNA]</scope>
    <source>
        <strain evidence="8">0120121106</strain>
        <tissue evidence="8">Whole body</tissue>
    </source>
</reference>
<proteinExistence type="inferred from homology"/>
<evidence type="ECO:0000259" key="7">
    <source>
        <dbReference type="Pfam" id="PF17681"/>
    </source>
</evidence>
<evidence type="ECO:0000259" key="6">
    <source>
        <dbReference type="Pfam" id="PF04130"/>
    </source>
</evidence>
<sequence>MNSDDDVDVYGLITDLSRHLLQTYRQPFRRNAQFIYDHDNKTVKFLRSKAFEILLKKADGKALKQDYMDHEQIDPILEIQKHVFIMKLGLMRSGDPVALERLLGDLEESSCSNASIYSVLQLLVCLKNFNVTPEPITNIFYYGKANPAVPEITYTTSNAQCFQPFPMECFILSNKFEATLETQRLQVMHALPAAITNELHLLHGTVKSSGTIGTESADISITSDFTSAHVFDTVSSQALIFSNQYFMKNLNLDSYFSQEVLTCGNDNESKYSFSSEKSLVAKYSYLPFSCSEAIALEDEILIDGWKSSDHSVIEELNFPTECQNYEWNDIDHINNVSVSHRRTWERLGEIQPPKERMFLTDIPTASIHLAKIKQMNSLSLLSRKMINTVLLLEEISVRNFVGDLKSMLLGIESNTFDYMHVKGFTLRKNISVHGVCSQSLQKACQEAINWGNCFRFLSDFIMPQIQTGKLLQEGLIFKAVCTSIKELLLYYRATLVRIFNHENTSERLLKTFQRVRPVARLITKVAKLCKPYKENECTLPEGSSILTRIYNEAIQVTDTKVALVFYFLLKSCCDVYFRFLQKWMFEGVCDDIYGEFMIKTRSQYLRNRDHKFWTKSFSVRNEAIPGFLSSLAESILQCGKTVRLLRICDTKNPVCRVCMTEQPELKVCLSVTTLCEQSSRYRKYEQKGKAALGPTLSLSTAILQQKQLEKEMAEFVIRAQHDTLLRIRREREDALKKIAQTKRDFFTSLKEQYSIIEMQKKKKRENEFLQSNYNKHVDTLQENSRHVERTNILNYYENLAIEIDNRCMRSKWRAKRMAFFEKRIDVLASMNRNSQDQLKVIEQVRPVLGSSPSTPISFEDENKNYARASYQTFVGNAFASTTATIFQAGQEDLRRSRLTDYTDTALNNNNEDSNFCVVDPLNNQRVKDSKGETMSKLPRSVTPTRVIIATDADRLYATVPSTNKKLDNILNSKPDHCAVRTATIERPTVLNVVKIDNSTIESGVRKNVWSLEGNMTPNNNELNVEKIKITFDASDMTCSVADSAEDTGNPNERNDLETPMSCTTDNFPSSVQSPVSQTHNSEDRSPIEISSIEMLSTSSRTFTKSPAAIKQDATFSDIFALQQDEPAPIVLPATASNLTVSDVELIDHTSLQAYLEKSIRVPLEVQSRLVNNAVIKYFLKENNLLLHLHSLRSYFFLLNGEFSKSLTDALYTRLYEISIPVELFNSATLTNLLERALVNSFNNVYVNSELLGLSATNPPTQLHMSDPAALDCLSLNYKIIWPLNIILDDAVMQQYGKVFKFLITSGRVSWVLQEDFSIMKRERKALTSQQYHKLQLYRHSMTQFMNALHNYLTCSVLYASWTEFEKDLEHSLTVDQIYLSHVNYIKRILSRCMLNARGEKVRVCLNNIFKVILKFHNRLRSHSWTMKSTGYVHPNFKRLEQMYQAFCELRAYMAHVAFKLATSGYQPHLMHFLNALNINHMYDLTVKTYRGSSTGPSEL</sequence>
<keyword evidence="4" id="KW-0493">Microtubule</keyword>
<dbReference type="STRING" id="178035.A0A154P193"/>
<dbReference type="GO" id="GO:0000922">
    <property type="term" value="C:spindle pole"/>
    <property type="evidence" value="ECO:0007669"/>
    <property type="project" value="InterPro"/>
</dbReference>
<comment type="similarity">
    <text evidence="2">Belongs to the TUBGCP family.</text>
</comment>